<sequence>MFFLFLSAASCTPRCPITSCQVRMLHAHGEHEFRGQPFWKKQNPRMGEKLPKMNSEKAARSNDKSKNKN</sequence>
<dbReference type="EMBL" id="JBHUHV010000037">
    <property type="protein sequence ID" value="MFD2067505.1"/>
    <property type="molecule type" value="Genomic_DNA"/>
</dbReference>
<gene>
    <name evidence="2" type="ORF">ACFSKU_11480</name>
</gene>
<accession>A0ABW4WZU9</accession>
<comment type="caution">
    <text evidence="2">The sequence shown here is derived from an EMBL/GenBank/DDBJ whole genome shotgun (WGS) entry which is preliminary data.</text>
</comment>
<reference evidence="3" key="1">
    <citation type="journal article" date="2019" name="Int. J. Syst. Evol. Microbiol.">
        <title>The Global Catalogue of Microorganisms (GCM) 10K type strain sequencing project: providing services to taxonomists for standard genome sequencing and annotation.</title>
        <authorList>
            <consortium name="The Broad Institute Genomics Platform"/>
            <consortium name="The Broad Institute Genome Sequencing Center for Infectious Disease"/>
            <person name="Wu L."/>
            <person name="Ma J."/>
        </authorList>
    </citation>
    <scope>NUCLEOTIDE SEQUENCE [LARGE SCALE GENOMIC DNA]</scope>
    <source>
        <strain evidence="3">JCM 16545</strain>
    </source>
</reference>
<name>A0ABW4WZU9_9BACT</name>
<evidence type="ECO:0000313" key="3">
    <source>
        <dbReference type="Proteomes" id="UP001597369"/>
    </source>
</evidence>
<dbReference type="Proteomes" id="UP001597369">
    <property type="component" value="Unassembled WGS sequence"/>
</dbReference>
<feature type="region of interest" description="Disordered" evidence="1">
    <location>
        <begin position="36"/>
        <end position="69"/>
    </location>
</feature>
<organism evidence="2 3">
    <name type="scientific">Pontibacter silvestris</name>
    <dbReference type="NCBI Taxonomy" id="2305183"/>
    <lineage>
        <taxon>Bacteria</taxon>
        <taxon>Pseudomonadati</taxon>
        <taxon>Bacteroidota</taxon>
        <taxon>Cytophagia</taxon>
        <taxon>Cytophagales</taxon>
        <taxon>Hymenobacteraceae</taxon>
        <taxon>Pontibacter</taxon>
    </lineage>
</organism>
<keyword evidence="3" id="KW-1185">Reference proteome</keyword>
<evidence type="ECO:0000256" key="1">
    <source>
        <dbReference type="SAM" id="MobiDB-lite"/>
    </source>
</evidence>
<proteinExistence type="predicted"/>
<protein>
    <recommendedName>
        <fullName evidence="4">Secreted protein</fullName>
    </recommendedName>
</protein>
<feature type="compositionally biased region" description="Basic and acidic residues" evidence="1">
    <location>
        <begin position="46"/>
        <end position="69"/>
    </location>
</feature>
<evidence type="ECO:0000313" key="2">
    <source>
        <dbReference type="EMBL" id="MFD2067505.1"/>
    </source>
</evidence>
<evidence type="ECO:0008006" key="4">
    <source>
        <dbReference type="Google" id="ProtNLM"/>
    </source>
</evidence>